<dbReference type="InterPro" id="IPR000033">
    <property type="entry name" value="LDLR_classB_rpt"/>
</dbReference>
<keyword evidence="3" id="KW-0677">Repeat</keyword>
<dbReference type="PANTHER" id="PTHR46513:SF15">
    <property type="entry name" value="NIDOGEN 2"/>
    <property type="match status" value="1"/>
</dbReference>
<dbReference type="Ensembl" id="ENSPKIT00000029516.1">
    <property type="protein sequence ID" value="ENSPKIP00000005510.1"/>
    <property type="gene ID" value="ENSPKIG00000022153.1"/>
</dbReference>
<dbReference type="GO" id="GO:0017147">
    <property type="term" value="F:Wnt-protein binding"/>
    <property type="evidence" value="ECO:0007669"/>
    <property type="project" value="TreeGrafter"/>
</dbReference>
<proteinExistence type="predicted"/>
<name>A0A3B3QIW4_9TELE</name>
<accession>A0A3B3QIW4</accession>
<keyword evidence="1" id="KW-0245">EGF-like domain</keyword>
<dbReference type="FunFam" id="2.120.10.30:FF:000241">
    <property type="entry name" value="Low-density lipoprotein receptor-related protein 6"/>
    <property type="match status" value="1"/>
</dbReference>
<keyword evidence="4" id="KW-1015">Disulfide bond</keyword>
<dbReference type="GO" id="GO:0042813">
    <property type="term" value="F:Wnt receptor activity"/>
    <property type="evidence" value="ECO:0007669"/>
    <property type="project" value="TreeGrafter"/>
</dbReference>
<keyword evidence="8" id="KW-1185">Reference proteome</keyword>
<dbReference type="GeneTree" id="ENSGT00940000157901"/>
<dbReference type="STRING" id="1676925.ENSPKIP00000005510"/>
<dbReference type="GO" id="GO:0060070">
    <property type="term" value="P:canonical Wnt signaling pathway"/>
    <property type="evidence" value="ECO:0007669"/>
    <property type="project" value="TreeGrafter"/>
</dbReference>
<dbReference type="Proteomes" id="UP000261540">
    <property type="component" value="Unplaced"/>
</dbReference>
<dbReference type="InterPro" id="IPR011042">
    <property type="entry name" value="6-blade_b-propeller_TolB-like"/>
</dbReference>
<dbReference type="GO" id="GO:0005886">
    <property type="term" value="C:plasma membrane"/>
    <property type="evidence" value="ECO:0007669"/>
    <property type="project" value="TreeGrafter"/>
</dbReference>
<feature type="repeat" description="LDL-receptor class B" evidence="6">
    <location>
        <begin position="65"/>
        <end position="107"/>
    </location>
</feature>
<reference evidence="7" key="1">
    <citation type="submission" date="2025-08" db="UniProtKB">
        <authorList>
            <consortium name="Ensembl"/>
        </authorList>
    </citation>
    <scope>IDENTIFICATION</scope>
</reference>
<keyword evidence="2" id="KW-0732">Signal</keyword>
<evidence type="ECO:0000256" key="5">
    <source>
        <dbReference type="ARBA" id="ARBA00023180"/>
    </source>
</evidence>
<dbReference type="Pfam" id="PF00058">
    <property type="entry name" value="Ldl_recept_b"/>
    <property type="match status" value="3"/>
</dbReference>
<dbReference type="PANTHER" id="PTHR46513">
    <property type="entry name" value="VITELLOGENIN RECEPTOR-LIKE PROTEIN-RELATED-RELATED"/>
    <property type="match status" value="1"/>
</dbReference>
<dbReference type="AlphaFoldDB" id="A0A3B3QIW4"/>
<evidence type="ECO:0000313" key="8">
    <source>
        <dbReference type="Proteomes" id="UP000261540"/>
    </source>
</evidence>
<feature type="repeat" description="LDL-receptor class B" evidence="6">
    <location>
        <begin position="21"/>
        <end position="64"/>
    </location>
</feature>
<evidence type="ECO:0000256" key="6">
    <source>
        <dbReference type="PROSITE-ProRule" id="PRU00461"/>
    </source>
</evidence>
<dbReference type="SMART" id="SM00135">
    <property type="entry name" value="LY"/>
    <property type="match status" value="5"/>
</dbReference>
<evidence type="ECO:0000256" key="3">
    <source>
        <dbReference type="ARBA" id="ARBA00022737"/>
    </source>
</evidence>
<evidence type="ECO:0000256" key="4">
    <source>
        <dbReference type="ARBA" id="ARBA00023157"/>
    </source>
</evidence>
<feature type="repeat" description="LDL-receptor class B" evidence="6">
    <location>
        <begin position="108"/>
        <end position="152"/>
    </location>
</feature>
<dbReference type="PROSITE" id="PS51120">
    <property type="entry name" value="LDLRB"/>
    <property type="match status" value="3"/>
</dbReference>
<protein>
    <submittedName>
        <fullName evidence="7">Uncharacterized protein</fullName>
    </submittedName>
</protein>
<organism evidence="7 8">
    <name type="scientific">Paramormyrops kingsleyae</name>
    <dbReference type="NCBI Taxonomy" id="1676925"/>
    <lineage>
        <taxon>Eukaryota</taxon>
        <taxon>Metazoa</taxon>
        <taxon>Chordata</taxon>
        <taxon>Craniata</taxon>
        <taxon>Vertebrata</taxon>
        <taxon>Euteleostomi</taxon>
        <taxon>Actinopterygii</taxon>
        <taxon>Neopterygii</taxon>
        <taxon>Teleostei</taxon>
        <taxon>Osteoglossocephala</taxon>
        <taxon>Osteoglossomorpha</taxon>
        <taxon>Osteoglossiformes</taxon>
        <taxon>Mormyridae</taxon>
        <taxon>Paramormyrops</taxon>
    </lineage>
</organism>
<sequence length="288" mass="31836">YYWSGTHGSIVVGIGYDCQEGIVYWTDLAKRTISRARLEPGVQPEVLISTGLVAPEGLAVDAVRGMMVWVDSGADRIETSGLDGRGRRAMFRDGLVNPRAIVVDSSGGSMYWSDWNPEAPKIESCTVEGQLRKVLVHDGIQLPNALTFDDSARQLCWADAGTKMLECIASNGTGRRQLQRTLNYPFALAVHAGHFYWTDWLRDGILAMDPNSSQSPDEYLPDQRHRPYGITVVSPHCLSGKSLATVFQKRPASCAQAYYPQGVNRDTEGFKSSADDMLLLRNEPKRVP</sequence>
<dbReference type="SUPFAM" id="SSF63825">
    <property type="entry name" value="YWTD domain"/>
    <property type="match status" value="1"/>
</dbReference>
<dbReference type="InterPro" id="IPR050778">
    <property type="entry name" value="Cueball_EGF_LRP_Nidogen"/>
</dbReference>
<keyword evidence="5" id="KW-0325">Glycoprotein</keyword>
<evidence type="ECO:0000256" key="1">
    <source>
        <dbReference type="ARBA" id="ARBA00022536"/>
    </source>
</evidence>
<dbReference type="Gene3D" id="2.120.10.30">
    <property type="entry name" value="TolB, C-terminal domain"/>
    <property type="match status" value="1"/>
</dbReference>
<evidence type="ECO:0000256" key="2">
    <source>
        <dbReference type="ARBA" id="ARBA00022729"/>
    </source>
</evidence>
<evidence type="ECO:0000313" key="7">
    <source>
        <dbReference type="Ensembl" id="ENSPKIP00000005510.1"/>
    </source>
</evidence>
<reference evidence="7" key="2">
    <citation type="submission" date="2025-09" db="UniProtKB">
        <authorList>
            <consortium name="Ensembl"/>
        </authorList>
    </citation>
    <scope>IDENTIFICATION</scope>
</reference>